<accession>K1XXG1</accession>
<gene>
    <name evidence="1" type="ORF">ACD_80C00124G0001</name>
</gene>
<name>K1XXG1_9BACT</name>
<dbReference type="EMBL" id="AMFJ01036131">
    <property type="protein sequence ID" value="EKD25058.1"/>
    <property type="molecule type" value="Genomic_DNA"/>
</dbReference>
<protein>
    <submittedName>
        <fullName evidence="1">Uncharacterized protein</fullName>
    </submittedName>
</protein>
<organism evidence="1">
    <name type="scientific">uncultured bacterium</name>
    <name type="common">gcode 4</name>
    <dbReference type="NCBI Taxonomy" id="1234023"/>
    <lineage>
        <taxon>Bacteria</taxon>
        <taxon>environmental samples</taxon>
    </lineage>
</organism>
<proteinExistence type="predicted"/>
<comment type="caution">
    <text evidence="1">The sequence shown here is derived from an EMBL/GenBank/DDBJ whole genome shotgun (WGS) entry which is preliminary data.</text>
</comment>
<reference evidence="1" key="1">
    <citation type="journal article" date="2012" name="Science">
        <title>Fermentation, hydrogen, and sulfur metabolism in multiple uncultivated bacterial phyla.</title>
        <authorList>
            <person name="Wrighton K.C."/>
            <person name="Thomas B.C."/>
            <person name="Sharon I."/>
            <person name="Miller C.S."/>
            <person name="Castelle C.J."/>
            <person name="VerBerkmoes N.C."/>
            <person name="Wilkins M.J."/>
            <person name="Hettich R.L."/>
            <person name="Lipton M.S."/>
            <person name="Williams K.H."/>
            <person name="Long P.E."/>
            <person name="Banfield J.F."/>
        </authorList>
    </citation>
    <scope>NUCLEOTIDE SEQUENCE [LARGE SCALE GENOMIC DNA]</scope>
</reference>
<sequence>MTTINFINNENLIVSFRDEEVSIVIDDAIYPHSKKIKELLNAMDYSDQSKQLANTIRAKELVWQLHETLRQHINQLGTRDPDYVILEQEYKDTEKANLFLFQGIQYLQGKTHEFTAEFANPITRMNWL</sequence>
<dbReference type="AlphaFoldDB" id="K1XXG1"/>
<evidence type="ECO:0000313" key="1">
    <source>
        <dbReference type="EMBL" id="EKD25058.1"/>
    </source>
</evidence>